<dbReference type="PANTHER" id="PTHR23226:SF416">
    <property type="entry name" value="FI01424P"/>
    <property type="match status" value="1"/>
</dbReference>
<accession>A0AAN7PD35</accession>
<dbReference type="PANTHER" id="PTHR23226">
    <property type="entry name" value="ZINC FINGER AND SCAN DOMAIN-CONTAINING"/>
    <property type="match status" value="1"/>
</dbReference>
<evidence type="ECO:0000256" key="1">
    <source>
        <dbReference type="ARBA" id="ARBA00004123"/>
    </source>
</evidence>
<dbReference type="Gene3D" id="2.170.270.10">
    <property type="entry name" value="SET domain"/>
    <property type="match status" value="1"/>
</dbReference>
<feature type="domain" description="C2H2-type" evidence="8">
    <location>
        <begin position="354"/>
        <end position="381"/>
    </location>
</feature>
<proteinExistence type="predicted"/>
<dbReference type="AlphaFoldDB" id="A0AAN7PD35"/>
<dbReference type="GO" id="GO:0008270">
    <property type="term" value="F:zinc ion binding"/>
    <property type="evidence" value="ECO:0007669"/>
    <property type="project" value="UniProtKB-KW"/>
</dbReference>
<evidence type="ECO:0000256" key="7">
    <source>
        <dbReference type="PROSITE-ProRule" id="PRU00042"/>
    </source>
</evidence>
<evidence type="ECO:0000256" key="3">
    <source>
        <dbReference type="ARBA" id="ARBA00022737"/>
    </source>
</evidence>
<dbReference type="GO" id="GO:0000981">
    <property type="term" value="F:DNA-binding transcription factor activity, RNA polymerase II-specific"/>
    <property type="evidence" value="ECO:0007669"/>
    <property type="project" value="TreeGrafter"/>
</dbReference>
<dbReference type="PROSITE" id="PS50157">
    <property type="entry name" value="ZINC_FINGER_C2H2_2"/>
    <property type="match status" value="8"/>
</dbReference>
<dbReference type="Pfam" id="PF13912">
    <property type="entry name" value="zf-C2H2_6"/>
    <property type="match status" value="2"/>
</dbReference>
<sequence>MNDNSNFSENVERQCGICGENHSYSDCTVLAITKKVSDKSLPSKARLTLPEICNIEAMADGSYVVVANTFIEKGTQFGPLEAQKLLTLEPTIIFPLKLFNNNVEDLSEYYLNTSDEHNCNWIMFISPAQCLEEQNLICFQEKSKIIYVCLRDINPGEHLKVWYSTHYAKQMQKQLLTNYIAEDICVNNIIVEPIGIYLNKLLKKQQKIKDRENWTCKFCGKLEKEVTVFANHIIEHYNKKITKDCDACNKSFPTLKSLRRHVKLEHTKPIVTSTRSCILPLNNQKSKDVVGGPLLNDLLTDSLDNTNLVLPNIELNMNALESDAMNLAVDHLLTENVKELDHFNFEIAESQEQYVCDICLKVFSKLYYLLQHLKKHTGRFTCGYCLKIFCRKENLNAHNCCNNEIVNRHKCSICSKAFLLKKHLMRHIYVVHEKRFACDKCKKYYQSKKECNEHYCSAVAKDEMPLFPCNLCNKKFYRDSYLRKHLIRHNQKNQQVSSSNWICEMCGVCCKSRSGMYLHKKNHLEQSLECCICRKKFNRKSVLKEHLLTHCDSVVKCNECNKSCKNEKTLSVHMRQHKQKKSHTCEKCPRTFAQVTNLKAHITKIHLRKCRLCDKSFSSVDLLEVHEKLHNLKEYFTCPVCIKCVKLKSSLKRHITKNHPEHNVRELMLNVKSAIANIDSPEHLSIENTTLEQLCNAEAPISDLPNSMSENDSTNFDSIVDNFENIINSYRNEQLLLNSEPAKADKNEKRFLDFTELQMDMDSTFDIQQTIGANNQEVCLSMPDLADADHEIMLGDNAYILDNGTIVEPKDPGNVLVYVLDKHF</sequence>
<feature type="domain" description="C2H2-type" evidence="8">
    <location>
        <begin position="243"/>
        <end position="267"/>
    </location>
</feature>
<keyword evidence="4 7" id="KW-0863">Zinc-finger</keyword>
<name>A0AAN7PD35_9COLE</name>
<dbReference type="GO" id="GO:0008276">
    <property type="term" value="F:protein methyltransferase activity"/>
    <property type="evidence" value="ECO:0007669"/>
    <property type="project" value="UniProtKB-ARBA"/>
</dbReference>
<evidence type="ECO:0000256" key="6">
    <source>
        <dbReference type="ARBA" id="ARBA00023242"/>
    </source>
</evidence>
<dbReference type="GO" id="GO:0008170">
    <property type="term" value="F:N-methyltransferase activity"/>
    <property type="evidence" value="ECO:0007669"/>
    <property type="project" value="UniProtKB-ARBA"/>
</dbReference>
<dbReference type="PROSITE" id="PS00028">
    <property type="entry name" value="ZINC_FINGER_C2H2_1"/>
    <property type="match status" value="9"/>
</dbReference>
<dbReference type="Pfam" id="PF00096">
    <property type="entry name" value="zf-C2H2"/>
    <property type="match status" value="4"/>
</dbReference>
<feature type="domain" description="C2H2-type" evidence="8">
    <location>
        <begin position="528"/>
        <end position="550"/>
    </location>
</feature>
<keyword evidence="2" id="KW-0479">Metal-binding</keyword>
<protein>
    <submittedName>
        <fullName evidence="10">Uncharacterized protein</fullName>
    </submittedName>
</protein>
<reference evidence="11" key="1">
    <citation type="submission" date="2023-01" db="EMBL/GenBank/DDBJ databases">
        <title>Key to firefly adult light organ development and bioluminescence: homeobox transcription factors regulate luciferase expression and transportation to peroxisome.</title>
        <authorList>
            <person name="Fu X."/>
        </authorList>
    </citation>
    <scope>NUCLEOTIDE SEQUENCE [LARGE SCALE GENOMIC DNA]</scope>
</reference>
<feature type="domain" description="C2H2-type" evidence="8">
    <location>
        <begin position="409"/>
        <end position="437"/>
    </location>
</feature>
<dbReference type="GO" id="GO:0008757">
    <property type="term" value="F:S-adenosylmethionine-dependent methyltransferase activity"/>
    <property type="evidence" value="ECO:0007669"/>
    <property type="project" value="UniProtKB-ARBA"/>
</dbReference>
<dbReference type="SUPFAM" id="SSF57667">
    <property type="entry name" value="beta-beta-alpha zinc fingers"/>
    <property type="match status" value="6"/>
</dbReference>
<keyword evidence="11" id="KW-1185">Reference proteome</keyword>
<organism evidence="10 11">
    <name type="scientific">Aquatica leii</name>
    <dbReference type="NCBI Taxonomy" id="1421715"/>
    <lineage>
        <taxon>Eukaryota</taxon>
        <taxon>Metazoa</taxon>
        <taxon>Ecdysozoa</taxon>
        <taxon>Arthropoda</taxon>
        <taxon>Hexapoda</taxon>
        <taxon>Insecta</taxon>
        <taxon>Pterygota</taxon>
        <taxon>Neoptera</taxon>
        <taxon>Endopterygota</taxon>
        <taxon>Coleoptera</taxon>
        <taxon>Polyphaga</taxon>
        <taxon>Elateriformia</taxon>
        <taxon>Elateroidea</taxon>
        <taxon>Lampyridae</taxon>
        <taxon>Luciolinae</taxon>
        <taxon>Aquatica</taxon>
    </lineage>
</organism>
<comment type="subcellular location">
    <subcellularLocation>
        <location evidence="1">Nucleus</location>
    </subcellularLocation>
</comment>
<dbReference type="SMART" id="SM00355">
    <property type="entry name" value="ZnF_C2H2"/>
    <property type="match status" value="12"/>
</dbReference>
<dbReference type="EMBL" id="JARPUR010000003">
    <property type="protein sequence ID" value="KAK4880121.1"/>
    <property type="molecule type" value="Genomic_DNA"/>
</dbReference>
<dbReference type="GO" id="GO:0005634">
    <property type="term" value="C:nucleus"/>
    <property type="evidence" value="ECO:0007669"/>
    <property type="project" value="UniProtKB-SubCell"/>
</dbReference>
<comment type="caution">
    <text evidence="10">The sequence shown here is derived from an EMBL/GenBank/DDBJ whole genome shotgun (WGS) entry which is preliminary data.</text>
</comment>
<evidence type="ECO:0000256" key="5">
    <source>
        <dbReference type="ARBA" id="ARBA00022833"/>
    </source>
</evidence>
<evidence type="ECO:0000256" key="4">
    <source>
        <dbReference type="ARBA" id="ARBA00022771"/>
    </source>
</evidence>
<evidence type="ECO:0000313" key="10">
    <source>
        <dbReference type="EMBL" id="KAK4880121.1"/>
    </source>
</evidence>
<dbReference type="PROSITE" id="PS50280">
    <property type="entry name" value="SET"/>
    <property type="match status" value="1"/>
</dbReference>
<evidence type="ECO:0000259" key="9">
    <source>
        <dbReference type="PROSITE" id="PS50280"/>
    </source>
</evidence>
<gene>
    <name evidence="10" type="ORF">RN001_008267</name>
</gene>
<keyword evidence="5" id="KW-0862">Zinc</keyword>
<dbReference type="Pfam" id="PF21549">
    <property type="entry name" value="PRDM2_PR"/>
    <property type="match status" value="1"/>
</dbReference>
<evidence type="ECO:0000259" key="8">
    <source>
        <dbReference type="PROSITE" id="PS50157"/>
    </source>
</evidence>
<dbReference type="InterPro" id="IPR036236">
    <property type="entry name" value="Znf_C2H2_sf"/>
</dbReference>
<dbReference type="InterPro" id="IPR001214">
    <property type="entry name" value="SET_dom"/>
</dbReference>
<dbReference type="Gene3D" id="3.30.160.60">
    <property type="entry name" value="Classic Zinc Finger"/>
    <property type="match status" value="6"/>
</dbReference>
<feature type="domain" description="SET" evidence="9">
    <location>
        <begin position="48"/>
        <end position="164"/>
    </location>
</feature>
<feature type="domain" description="C2H2-type" evidence="8">
    <location>
        <begin position="583"/>
        <end position="606"/>
    </location>
</feature>
<dbReference type="InterPro" id="IPR013087">
    <property type="entry name" value="Znf_C2H2_type"/>
</dbReference>
<keyword evidence="6" id="KW-0539">Nucleus</keyword>
<dbReference type="InterPro" id="IPR046341">
    <property type="entry name" value="SET_dom_sf"/>
</dbReference>
<evidence type="ECO:0000313" key="11">
    <source>
        <dbReference type="Proteomes" id="UP001353858"/>
    </source>
</evidence>
<dbReference type="Pfam" id="PF12874">
    <property type="entry name" value="zf-met"/>
    <property type="match status" value="1"/>
</dbReference>
<dbReference type="Proteomes" id="UP001353858">
    <property type="component" value="Unassembled WGS sequence"/>
</dbReference>
<feature type="domain" description="C2H2-type" evidence="8">
    <location>
        <begin position="467"/>
        <end position="494"/>
    </location>
</feature>
<keyword evidence="3" id="KW-0677">Repeat</keyword>
<feature type="domain" description="C2H2-type" evidence="8">
    <location>
        <begin position="608"/>
        <end position="635"/>
    </location>
</feature>
<dbReference type="GO" id="GO:0000978">
    <property type="term" value="F:RNA polymerase II cis-regulatory region sequence-specific DNA binding"/>
    <property type="evidence" value="ECO:0007669"/>
    <property type="project" value="TreeGrafter"/>
</dbReference>
<feature type="domain" description="C2H2-type" evidence="8">
    <location>
        <begin position="555"/>
        <end position="582"/>
    </location>
</feature>
<evidence type="ECO:0000256" key="2">
    <source>
        <dbReference type="ARBA" id="ARBA00022723"/>
    </source>
</evidence>